<dbReference type="InterPro" id="IPR003599">
    <property type="entry name" value="Ig_sub"/>
</dbReference>
<dbReference type="Pfam" id="PF13895">
    <property type="entry name" value="Ig_2"/>
    <property type="match status" value="1"/>
</dbReference>
<keyword evidence="3" id="KW-0325">Glycoprotein</keyword>
<evidence type="ECO:0000256" key="3">
    <source>
        <dbReference type="ARBA" id="ARBA00023180"/>
    </source>
</evidence>
<dbReference type="SMART" id="SM00408">
    <property type="entry name" value="IGc2"/>
    <property type="match status" value="2"/>
</dbReference>
<dbReference type="AlphaFoldDB" id="A0A3B1J0L6"/>
<keyword evidence="4" id="KW-0393">Immunoglobulin domain</keyword>
<dbReference type="STRING" id="7994.ENSAMXP00000035713"/>
<accession>A0A3B1J0L6</accession>
<keyword evidence="2" id="KW-1015">Disulfide bond</keyword>
<dbReference type="InParanoid" id="A0A3B1J0L6"/>
<dbReference type="PROSITE" id="PS50835">
    <property type="entry name" value="IG_LIKE"/>
    <property type="match status" value="2"/>
</dbReference>
<dbReference type="GeneTree" id="ENSGT01100000263479"/>
<dbReference type="InterPro" id="IPR003598">
    <property type="entry name" value="Ig_sub2"/>
</dbReference>
<feature type="domain" description="Ig-like" evidence="5">
    <location>
        <begin position="51"/>
        <end position="140"/>
    </location>
</feature>
<feature type="domain" description="Ig-like" evidence="5">
    <location>
        <begin position="145"/>
        <end position="227"/>
    </location>
</feature>
<dbReference type="Ensembl" id="ENSAMXT00000044092.1">
    <property type="protein sequence ID" value="ENSAMXP00000035713.1"/>
    <property type="gene ID" value="ENSAMXG00000030086.1"/>
</dbReference>
<keyword evidence="1" id="KW-0732">Signal</keyword>
<organism evidence="6 7">
    <name type="scientific">Astyanax mexicanus</name>
    <name type="common">Blind cave fish</name>
    <name type="synonym">Astyanax fasciatus mexicanus</name>
    <dbReference type="NCBI Taxonomy" id="7994"/>
    <lineage>
        <taxon>Eukaryota</taxon>
        <taxon>Metazoa</taxon>
        <taxon>Chordata</taxon>
        <taxon>Craniata</taxon>
        <taxon>Vertebrata</taxon>
        <taxon>Euteleostomi</taxon>
        <taxon>Actinopterygii</taxon>
        <taxon>Neopterygii</taxon>
        <taxon>Teleostei</taxon>
        <taxon>Ostariophysi</taxon>
        <taxon>Characiformes</taxon>
        <taxon>Characoidei</taxon>
        <taxon>Acestrorhamphidae</taxon>
        <taxon>Acestrorhamphinae</taxon>
        <taxon>Astyanax</taxon>
    </lineage>
</organism>
<evidence type="ECO:0000256" key="1">
    <source>
        <dbReference type="ARBA" id="ARBA00022729"/>
    </source>
</evidence>
<dbReference type="PANTHER" id="PTHR44337:SF20">
    <property type="entry name" value="CARCINOEMBRYONIC ANTIGEN-RELATED CELL ADHESION MOLECULE 5-RELATED"/>
    <property type="match status" value="1"/>
</dbReference>
<reference evidence="7" key="2">
    <citation type="journal article" date="2014" name="Nat. Commun.">
        <title>The cavefish genome reveals candidate genes for eye loss.</title>
        <authorList>
            <person name="McGaugh S.E."/>
            <person name="Gross J.B."/>
            <person name="Aken B."/>
            <person name="Blin M."/>
            <person name="Borowsky R."/>
            <person name="Chalopin D."/>
            <person name="Hinaux H."/>
            <person name="Jeffery W.R."/>
            <person name="Keene A."/>
            <person name="Ma L."/>
            <person name="Minx P."/>
            <person name="Murphy D."/>
            <person name="O'Quin K.E."/>
            <person name="Retaux S."/>
            <person name="Rohner N."/>
            <person name="Searle S.M."/>
            <person name="Stahl B.A."/>
            <person name="Tabin C."/>
            <person name="Volff J.N."/>
            <person name="Yoshizawa M."/>
            <person name="Warren W.C."/>
        </authorList>
    </citation>
    <scope>NUCLEOTIDE SEQUENCE [LARGE SCALE GENOMIC DNA]</scope>
    <source>
        <strain evidence="7">female</strain>
    </source>
</reference>
<dbReference type="Gene3D" id="2.60.40.10">
    <property type="entry name" value="Immunoglobulins"/>
    <property type="match status" value="2"/>
</dbReference>
<protein>
    <recommendedName>
        <fullName evidence="5">Ig-like domain-containing protein</fullName>
    </recommendedName>
</protein>
<dbReference type="SMART" id="SM00409">
    <property type="entry name" value="IG"/>
    <property type="match status" value="2"/>
</dbReference>
<dbReference type="InterPro" id="IPR036179">
    <property type="entry name" value="Ig-like_dom_sf"/>
</dbReference>
<evidence type="ECO:0000259" key="5">
    <source>
        <dbReference type="PROSITE" id="PS50835"/>
    </source>
</evidence>
<dbReference type="InterPro" id="IPR007110">
    <property type="entry name" value="Ig-like_dom"/>
</dbReference>
<dbReference type="Proteomes" id="UP000018467">
    <property type="component" value="Unassembled WGS sequence"/>
</dbReference>
<keyword evidence="7" id="KW-1185">Reference proteome</keyword>
<evidence type="ECO:0000256" key="4">
    <source>
        <dbReference type="ARBA" id="ARBA00023319"/>
    </source>
</evidence>
<evidence type="ECO:0000313" key="6">
    <source>
        <dbReference type="Ensembl" id="ENSAMXP00000035713.1"/>
    </source>
</evidence>
<evidence type="ECO:0000256" key="2">
    <source>
        <dbReference type="ARBA" id="ARBA00023157"/>
    </source>
</evidence>
<dbReference type="Bgee" id="ENSAMXG00000030086">
    <property type="expression patterns" value="Expressed in intestine and 7 other cell types or tissues"/>
</dbReference>
<name>A0A3B1J0L6_ASTMX</name>
<dbReference type="InterPro" id="IPR052598">
    <property type="entry name" value="IgSF_CEA-related"/>
</dbReference>
<dbReference type="PANTHER" id="PTHR44337">
    <property type="entry name" value="CARCINOEMBRYONIC ANTIGEN-RELATED CELL ADHESION MOLECULE 8"/>
    <property type="match status" value="1"/>
</dbReference>
<reference evidence="6" key="4">
    <citation type="submission" date="2025-09" db="UniProtKB">
        <authorList>
            <consortium name="Ensembl"/>
        </authorList>
    </citation>
    <scope>IDENTIFICATION</scope>
</reference>
<dbReference type="Pfam" id="PF13927">
    <property type="entry name" value="Ig_3"/>
    <property type="match status" value="1"/>
</dbReference>
<evidence type="ECO:0000313" key="7">
    <source>
        <dbReference type="Proteomes" id="UP000018467"/>
    </source>
</evidence>
<proteinExistence type="predicted"/>
<sequence length="234" mass="25110">NYWNYPIHGAETTEADIEKQIMTMITGLLSFLCKTVVKIHGNQFMGTSFKPVTSVTIIPNTTELIEFNSTVSLNCSASGSALSFVWLNGSSEITGGERVVLSDSNKTLTVSNVNRHEGGPYTCEASNAISRAKSEPQTLSVNYGPDIAYVRAVPSGPIYSSGSEVILTCSAESSPAAEYQWALDGSVLSDEGQKLTITDIQTTDNGSYTCIAHNTKTLRYSTSQTINITVVGEL</sequence>
<reference evidence="7" key="1">
    <citation type="submission" date="2013-03" db="EMBL/GenBank/DDBJ databases">
        <authorList>
            <person name="Jeffery W."/>
            <person name="Warren W."/>
            <person name="Wilson R.K."/>
        </authorList>
    </citation>
    <scope>NUCLEOTIDE SEQUENCE</scope>
    <source>
        <strain evidence="7">female</strain>
    </source>
</reference>
<dbReference type="InterPro" id="IPR013783">
    <property type="entry name" value="Ig-like_fold"/>
</dbReference>
<dbReference type="SUPFAM" id="SSF48726">
    <property type="entry name" value="Immunoglobulin"/>
    <property type="match status" value="2"/>
</dbReference>
<reference evidence="6" key="3">
    <citation type="submission" date="2025-08" db="UniProtKB">
        <authorList>
            <consortium name="Ensembl"/>
        </authorList>
    </citation>
    <scope>IDENTIFICATION</scope>
</reference>